<feature type="chain" id="PRO_5005799634" evidence="5">
    <location>
        <begin position="27"/>
        <end position="115"/>
    </location>
</feature>
<dbReference type="PROSITE" id="PS51007">
    <property type="entry name" value="CYTC"/>
    <property type="match status" value="1"/>
</dbReference>
<dbReference type="SUPFAM" id="SSF46626">
    <property type="entry name" value="Cytochrome c"/>
    <property type="match status" value="1"/>
</dbReference>
<keyword evidence="3 4" id="KW-0408">Iron</keyword>
<feature type="signal peptide" evidence="5">
    <location>
        <begin position="1"/>
        <end position="26"/>
    </location>
</feature>
<dbReference type="InterPro" id="IPR030999">
    <property type="entry name" value="Thiosulf_SoxX"/>
</dbReference>
<dbReference type="AlphaFoldDB" id="A0A0M4PL68"/>
<evidence type="ECO:0000256" key="2">
    <source>
        <dbReference type="ARBA" id="ARBA00022723"/>
    </source>
</evidence>
<dbReference type="Proteomes" id="UP000058020">
    <property type="component" value="Chromosome"/>
</dbReference>
<protein>
    <submittedName>
        <fullName evidence="7">Cytochrome Cbb3</fullName>
    </submittedName>
</protein>
<dbReference type="Pfam" id="PF13442">
    <property type="entry name" value="Cytochrome_CBB3"/>
    <property type="match status" value="1"/>
</dbReference>
<name>A0A0M4PL68_9GAMM</name>
<sequence>MKKTISSISAVAALAALFVMPLQAGAKEMTDEEVTFGRKAGNCLACHMIPGGNLPGNIGPPLLAMKARFPNKADLRAQIWDATAKNPNTIMPPFGKHGVLSDKQIDQVTNYIYTK</sequence>
<dbReference type="InterPro" id="IPR036909">
    <property type="entry name" value="Cyt_c-like_dom_sf"/>
</dbReference>
<feature type="domain" description="Cytochrome c" evidence="6">
    <location>
        <begin position="27"/>
        <end position="115"/>
    </location>
</feature>
<keyword evidence="8" id="KW-1185">Reference proteome</keyword>
<dbReference type="KEGG" id="tho:SP60_06045"/>
<evidence type="ECO:0000256" key="5">
    <source>
        <dbReference type="SAM" id="SignalP"/>
    </source>
</evidence>
<dbReference type="NCBIfam" id="TIGR04485">
    <property type="entry name" value="thiosulf_SoxX"/>
    <property type="match status" value="1"/>
</dbReference>
<proteinExistence type="predicted"/>
<dbReference type="GO" id="GO:0009055">
    <property type="term" value="F:electron transfer activity"/>
    <property type="evidence" value="ECO:0007669"/>
    <property type="project" value="InterPro"/>
</dbReference>
<evidence type="ECO:0000259" key="6">
    <source>
        <dbReference type="PROSITE" id="PS51007"/>
    </source>
</evidence>
<keyword evidence="5" id="KW-0732">Signal</keyword>
<accession>A0A0M4PL68</accession>
<evidence type="ECO:0000256" key="3">
    <source>
        <dbReference type="ARBA" id="ARBA00023004"/>
    </source>
</evidence>
<keyword evidence="1 4" id="KW-0349">Heme</keyword>
<dbReference type="InterPro" id="IPR009056">
    <property type="entry name" value="Cyt_c-like_dom"/>
</dbReference>
<dbReference type="Gene3D" id="1.10.760.10">
    <property type="entry name" value="Cytochrome c-like domain"/>
    <property type="match status" value="1"/>
</dbReference>
<dbReference type="GO" id="GO:0046872">
    <property type="term" value="F:metal ion binding"/>
    <property type="evidence" value="ECO:0007669"/>
    <property type="project" value="UniProtKB-KW"/>
</dbReference>
<evidence type="ECO:0000256" key="4">
    <source>
        <dbReference type="PROSITE-ProRule" id="PRU00433"/>
    </source>
</evidence>
<evidence type="ECO:0000313" key="8">
    <source>
        <dbReference type="Proteomes" id="UP000058020"/>
    </source>
</evidence>
<gene>
    <name evidence="7" type="ORF">SP60_06045</name>
</gene>
<dbReference type="EMBL" id="CP010552">
    <property type="protein sequence ID" value="ALE52799.1"/>
    <property type="molecule type" value="Genomic_DNA"/>
</dbReference>
<dbReference type="PATRIC" id="fig|1705394.5.peg.1204"/>
<dbReference type="GO" id="GO:0020037">
    <property type="term" value="F:heme binding"/>
    <property type="evidence" value="ECO:0007669"/>
    <property type="project" value="InterPro"/>
</dbReference>
<evidence type="ECO:0000313" key="7">
    <source>
        <dbReference type="EMBL" id="ALE52799.1"/>
    </source>
</evidence>
<organism evidence="7 8">
    <name type="scientific">Candidatus Thioglobus autotrophicus</name>
    <dbReference type="NCBI Taxonomy" id="1705394"/>
    <lineage>
        <taxon>Bacteria</taxon>
        <taxon>Pseudomonadati</taxon>
        <taxon>Pseudomonadota</taxon>
        <taxon>Gammaproteobacteria</taxon>
        <taxon>Candidatus Pseudothioglobaceae</taxon>
        <taxon>Candidatus Thioglobus</taxon>
    </lineage>
</organism>
<dbReference type="STRING" id="1705394.SP60_06045"/>
<keyword evidence="2 4" id="KW-0479">Metal-binding</keyword>
<dbReference type="RefSeq" id="WP_053951768.1">
    <property type="nucleotide sequence ID" value="NZ_CP010552.1"/>
</dbReference>
<evidence type="ECO:0000256" key="1">
    <source>
        <dbReference type="ARBA" id="ARBA00022617"/>
    </source>
</evidence>
<reference evidence="7 8" key="1">
    <citation type="journal article" date="2015" name="Genome Announc.">
        <title>Genome Sequence of 'Candidatus Thioglobus autotrophica' Strain EF1, a Chemoautotroph from the SUP05 Clade of Marine Gammaproteobacteria.</title>
        <authorList>
            <person name="Shah V."/>
            <person name="Morris R.M."/>
        </authorList>
    </citation>
    <scope>NUCLEOTIDE SEQUENCE [LARGE SCALE GENOMIC DNA]</scope>
    <source>
        <strain evidence="7 8">EF1</strain>
    </source>
</reference>
<dbReference type="OrthoDB" id="9793634at2"/>